<dbReference type="RefSeq" id="WP_108170059.1">
    <property type="nucleotide sequence ID" value="NZ_QBKQ01000001.1"/>
</dbReference>
<dbReference type="SUPFAM" id="SSF51161">
    <property type="entry name" value="Trimeric LpxA-like enzymes"/>
    <property type="match status" value="1"/>
</dbReference>
<dbReference type="Proteomes" id="UP000244174">
    <property type="component" value="Unassembled WGS sequence"/>
</dbReference>
<protein>
    <recommendedName>
        <fullName evidence="4">Transferase family hexapeptide repeat protein</fullName>
    </recommendedName>
</protein>
<dbReference type="InterPro" id="IPR011004">
    <property type="entry name" value="Trimer_LpxA-like_sf"/>
</dbReference>
<comment type="caution">
    <text evidence="2">The sequence shown here is derived from an EMBL/GenBank/DDBJ whole genome shotgun (WGS) entry which is preliminary data.</text>
</comment>
<dbReference type="PANTHER" id="PTHR43300">
    <property type="entry name" value="ACETYLTRANSFERASE"/>
    <property type="match status" value="1"/>
</dbReference>
<evidence type="ECO:0000256" key="1">
    <source>
        <dbReference type="ARBA" id="ARBA00007274"/>
    </source>
</evidence>
<name>A0A2T6AJT8_9FLAO</name>
<evidence type="ECO:0000313" key="2">
    <source>
        <dbReference type="EMBL" id="PTX44078.1"/>
    </source>
</evidence>
<comment type="similarity">
    <text evidence="1">Belongs to the transferase hexapeptide repeat family.</text>
</comment>
<evidence type="ECO:0008006" key="4">
    <source>
        <dbReference type="Google" id="ProtNLM"/>
    </source>
</evidence>
<proteinExistence type="inferred from homology"/>
<evidence type="ECO:0000313" key="3">
    <source>
        <dbReference type="Proteomes" id="UP000244174"/>
    </source>
</evidence>
<dbReference type="InterPro" id="IPR050179">
    <property type="entry name" value="Trans_hexapeptide_repeat"/>
</dbReference>
<organism evidence="2 3">
    <name type="scientific">Christiangramia gaetbulicola</name>
    <dbReference type="NCBI Taxonomy" id="703340"/>
    <lineage>
        <taxon>Bacteria</taxon>
        <taxon>Pseudomonadati</taxon>
        <taxon>Bacteroidota</taxon>
        <taxon>Flavobacteriia</taxon>
        <taxon>Flavobacteriales</taxon>
        <taxon>Flavobacteriaceae</taxon>
        <taxon>Christiangramia</taxon>
    </lineage>
</organism>
<reference evidence="2 3" key="1">
    <citation type="submission" date="2018-04" db="EMBL/GenBank/DDBJ databases">
        <title>Genomic Encyclopedia of Archaeal and Bacterial Type Strains, Phase II (KMG-II): from individual species to whole genera.</title>
        <authorList>
            <person name="Goeker M."/>
        </authorList>
    </citation>
    <scope>NUCLEOTIDE SEQUENCE [LARGE SCALE GENOMIC DNA]</scope>
    <source>
        <strain evidence="2 3">DSM 23082</strain>
    </source>
</reference>
<dbReference type="OrthoDB" id="9812571at2"/>
<dbReference type="AlphaFoldDB" id="A0A2T6AJT8"/>
<dbReference type="Gene3D" id="2.160.10.10">
    <property type="entry name" value="Hexapeptide repeat proteins"/>
    <property type="match status" value="1"/>
</dbReference>
<keyword evidence="3" id="KW-1185">Reference proteome</keyword>
<accession>A0A2T6AJT8</accession>
<dbReference type="EMBL" id="QBKQ01000001">
    <property type="protein sequence ID" value="PTX44078.1"/>
    <property type="molecule type" value="Genomic_DNA"/>
</dbReference>
<sequence length="203" mass="23234">MIKRFSRKFLFKIIKYCPFNNMRLYIYRHFFKYSIGKDVYIGKSIINSENVEIGNRVIIRNKCLFNCKNLKIGDGTAIHSGNTIIGKSSFTIGRNSRLINDHYIDVWNEVIIGRNTWLAGKRTEIWTHGSIHTKSNLKDLSVSIGDDVYIASSCLIAPGVKIHSINLIGLGSVLVNSIDTEKNIVIGNPARIVKKEIDWRKYW</sequence>
<gene>
    <name evidence="2" type="ORF">C8P64_0048</name>
</gene>